<gene>
    <name evidence="2" type="ORF">CCAP1982_LOCUS7262</name>
</gene>
<sequence length="198" mass="21715">LCAKLERDAANRKRCSRSRGHSRLVRDSTSSSSIITHRGGYGRPSRRRSFSSCSSGITRCGAAKNSAISPESPDREEALADTMLAFIGTSTTKISQGLNILQPIADNGRIWHVRACQKLGAALSALGQAFSKTLKQDPKNETNKTINAALGDAGHILTDLHYNLSTTRRSFSLPYYQRVLRQKGLSIRFCLVNYSPTE</sequence>
<reference evidence="2" key="1">
    <citation type="submission" date="2020-11" db="EMBL/GenBank/DDBJ databases">
        <authorList>
            <person name="Whitehead M."/>
        </authorList>
    </citation>
    <scope>NUCLEOTIDE SEQUENCE</scope>
    <source>
        <strain evidence="2">EGII</strain>
    </source>
</reference>
<feature type="region of interest" description="Disordered" evidence="1">
    <location>
        <begin position="13"/>
        <end position="52"/>
    </location>
</feature>
<organism evidence="2 3">
    <name type="scientific">Ceratitis capitata</name>
    <name type="common">Mediterranean fruit fly</name>
    <name type="synonym">Tephritis capitata</name>
    <dbReference type="NCBI Taxonomy" id="7213"/>
    <lineage>
        <taxon>Eukaryota</taxon>
        <taxon>Metazoa</taxon>
        <taxon>Ecdysozoa</taxon>
        <taxon>Arthropoda</taxon>
        <taxon>Hexapoda</taxon>
        <taxon>Insecta</taxon>
        <taxon>Pterygota</taxon>
        <taxon>Neoptera</taxon>
        <taxon>Endopterygota</taxon>
        <taxon>Diptera</taxon>
        <taxon>Brachycera</taxon>
        <taxon>Muscomorpha</taxon>
        <taxon>Tephritoidea</taxon>
        <taxon>Tephritidae</taxon>
        <taxon>Ceratitis</taxon>
        <taxon>Ceratitis</taxon>
    </lineage>
</organism>
<keyword evidence="3" id="KW-1185">Reference proteome</keyword>
<comment type="caution">
    <text evidence="2">The sequence shown here is derived from an EMBL/GenBank/DDBJ whole genome shotgun (WGS) entry which is preliminary data.</text>
</comment>
<dbReference type="AlphaFoldDB" id="A0A811ULS1"/>
<evidence type="ECO:0000256" key="1">
    <source>
        <dbReference type="SAM" id="MobiDB-lite"/>
    </source>
</evidence>
<feature type="compositionally biased region" description="Low complexity" evidence="1">
    <location>
        <begin position="28"/>
        <end position="38"/>
    </location>
</feature>
<name>A0A811ULS1_CERCA</name>
<feature type="compositionally biased region" description="Basic residues" evidence="1">
    <location>
        <begin position="13"/>
        <end position="23"/>
    </location>
</feature>
<proteinExistence type="predicted"/>
<dbReference type="Proteomes" id="UP000606786">
    <property type="component" value="Unassembled WGS sequence"/>
</dbReference>
<feature type="non-terminal residue" evidence="2">
    <location>
        <position position="198"/>
    </location>
</feature>
<protein>
    <submittedName>
        <fullName evidence="2">(Mediterranean fruit fly) hypothetical protein</fullName>
    </submittedName>
</protein>
<dbReference type="EMBL" id="CAJHJT010000012">
    <property type="protein sequence ID" value="CAD6998705.1"/>
    <property type="molecule type" value="Genomic_DNA"/>
</dbReference>
<accession>A0A811ULS1</accession>
<evidence type="ECO:0000313" key="2">
    <source>
        <dbReference type="EMBL" id="CAD6998705.1"/>
    </source>
</evidence>
<evidence type="ECO:0000313" key="3">
    <source>
        <dbReference type="Proteomes" id="UP000606786"/>
    </source>
</evidence>